<evidence type="ECO:0000313" key="2">
    <source>
        <dbReference type="EMBL" id="UQC77999.1"/>
    </source>
</evidence>
<gene>
    <name evidence="2" type="ORF">CLUP02_03473</name>
</gene>
<proteinExistence type="predicted"/>
<dbReference type="EMBL" id="CP019474">
    <property type="protein sequence ID" value="UQC77999.1"/>
    <property type="molecule type" value="Genomic_DNA"/>
</dbReference>
<dbReference type="GeneID" id="73337503"/>
<organism evidence="2 3">
    <name type="scientific">Colletotrichum lupini</name>
    <dbReference type="NCBI Taxonomy" id="145971"/>
    <lineage>
        <taxon>Eukaryota</taxon>
        <taxon>Fungi</taxon>
        <taxon>Dikarya</taxon>
        <taxon>Ascomycota</taxon>
        <taxon>Pezizomycotina</taxon>
        <taxon>Sordariomycetes</taxon>
        <taxon>Hypocreomycetidae</taxon>
        <taxon>Glomerellales</taxon>
        <taxon>Glomerellaceae</taxon>
        <taxon>Colletotrichum</taxon>
        <taxon>Colletotrichum acutatum species complex</taxon>
    </lineage>
</organism>
<dbReference type="Proteomes" id="UP000830671">
    <property type="component" value="Chromosome 2"/>
</dbReference>
<feature type="region of interest" description="Disordered" evidence="1">
    <location>
        <begin position="1"/>
        <end position="28"/>
    </location>
</feature>
<evidence type="ECO:0000256" key="1">
    <source>
        <dbReference type="SAM" id="MobiDB-lite"/>
    </source>
</evidence>
<dbReference type="AlphaFoldDB" id="A0A9Q8SIN1"/>
<keyword evidence="3" id="KW-1185">Reference proteome</keyword>
<feature type="compositionally biased region" description="Pro residues" evidence="1">
    <location>
        <begin position="1"/>
        <end position="13"/>
    </location>
</feature>
<reference evidence="2" key="1">
    <citation type="journal article" date="2021" name="Mol. Plant Microbe Interact.">
        <title>Complete Genome Sequence of the Plant-Pathogenic Fungus Colletotrichum lupini.</title>
        <authorList>
            <person name="Baroncelli R."/>
            <person name="Pensec F."/>
            <person name="Da Lio D."/>
            <person name="Boufleur T."/>
            <person name="Vicente I."/>
            <person name="Sarrocco S."/>
            <person name="Picot A."/>
            <person name="Baraldi E."/>
            <person name="Sukno S."/>
            <person name="Thon M."/>
            <person name="Le Floch G."/>
        </authorList>
    </citation>
    <scope>NUCLEOTIDE SEQUENCE</scope>
    <source>
        <strain evidence="2">IMI 504893</strain>
    </source>
</reference>
<name>A0A9Q8SIN1_9PEZI</name>
<protein>
    <submittedName>
        <fullName evidence="2">Uncharacterized protein</fullName>
    </submittedName>
</protein>
<dbReference type="KEGG" id="clup:CLUP02_03473"/>
<sequence length="51" mass="5963">MPPLPSRVPPPLPTVQQHQRTRRREKNIRRIVARIPHISTRPLLSLISSHQ</sequence>
<accession>A0A9Q8SIN1</accession>
<dbReference type="RefSeq" id="XP_049139636.1">
    <property type="nucleotide sequence ID" value="XM_049282493.1"/>
</dbReference>
<feature type="compositionally biased region" description="Basic residues" evidence="1">
    <location>
        <begin position="19"/>
        <end position="28"/>
    </location>
</feature>
<evidence type="ECO:0000313" key="3">
    <source>
        <dbReference type="Proteomes" id="UP000830671"/>
    </source>
</evidence>